<keyword evidence="2" id="KW-1133">Transmembrane helix</keyword>
<keyword evidence="2" id="KW-0472">Membrane</keyword>
<evidence type="ECO:0000256" key="2">
    <source>
        <dbReference type="SAM" id="Phobius"/>
    </source>
</evidence>
<comment type="caution">
    <text evidence="3">The sequence shown here is derived from an EMBL/GenBank/DDBJ whole genome shotgun (WGS) entry which is preliminary data.</text>
</comment>
<dbReference type="Proteomes" id="UP000753908">
    <property type="component" value="Unassembled WGS sequence"/>
</dbReference>
<evidence type="ECO:0000313" key="4">
    <source>
        <dbReference type="Proteomes" id="UP000753908"/>
    </source>
</evidence>
<feature type="coiled-coil region" evidence="1">
    <location>
        <begin position="4"/>
        <end position="31"/>
    </location>
</feature>
<sequence>MNSQDNQDNELQRWERELKEREHQIRLREIEAEINQPPLHQTQKHQPPESSVKRWYGKLLSVGKFLAVVVAVVVAFKVAVSLAYVVIVGAVAWVAYKIFLERDRAKR</sequence>
<accession>A0A951PRT9</accession>
<feature type="transmembrane region" description="Helical" evidence="2">
    <location>
        <begin position="82"/>
        <end position="100"/>
    </location>
</feature>
<gene>
    <name evidence="3" type="ORF">KME25_31605</name>
</gene>
<keyword evidence="1" id="KW-0175">Coiled coil</keyword>
<dbReference type="AlphaFoldDB" id="A0A951PRT9"/>
<keyword evidence="2" id="KW-0812">Transmembrane</keyword>
<dbReference type="EMBL" id="JAHHIF010000076">
    <property type="protein sequence ID" value="MBW4548915.1"/>
    <property type="molecule type" value="Genomic_DNA"/>
</dbReference>
<evidence type="ECO:0000256" key="1">
    <source>
        <dbReference type="SAM" id="Coils"/>
    </source>
</evidence>
<reference evidence="3" key="2">
    <citation type="journal article" date="2022" name="Microbiol. Resour. Announc.">
        <title>Metagenome Sequencing to Explore Phylogenomics of Terrestrial Cyanobacteria.</title>
        <authorList>
            <person name="Ward R.D."/>
            <person name="Stajich J.E."/>
            <person name="Johansen J.R."/>
            <person name="Huntemann M."/>
            <person name="Clum A."/>
            <person name="Foster B."/>
            <person name="Foster B."/>
            <person name="Roux S."/>
            <person name="Palaniappan K."/>
            <person name="Varghese N."/>
            <person name="Mukherjee S."/>
            <person name="Reddy T.B.K."/>
            <person name="Daum C."/>
            <person name="Copeland A."/>
            <person name="Chen I.A."/>
            <person name="Ivanova N.N."/>
            <person name="Kyrpides N.C."/>
            <person name="Shapiro N."/>
            <person name="Eloe-Fadrosh E.A."/>
            <person name="Pietrasiak N."/>
        </authorList>
    </citation>
    <scope>NUCLEOTIDE SEQUENCE</scope>
    <source>
        <strain evidence="3">CPER-KK1</strain>
    </source>
</reference>
<proteinExistence type="predicted"/>
<organism evidence="3 4">
    <name type="scientific">Symplocastrum torsivum CPER-KK1</name>
    <dbReference type="NCBI Taxonomy" id="450513"/>
    <lineage>
        <taxon>Bacteria</taxon>
        <taxon>Bacillati</taxon>
        <taxon>Cyanobacteriota</taxon>
        <taxon>Cyanophyceae</taxon>
        <taxon>Oscillatoriophycideae</taxon>
        <taxon>Oscillatoriales</taxon>
        <taxon>Microcoleaceae</taxon>
        <taxon>Symplocastrum</taxon>
    </lineage>
</organism>
<name>A0A951PRT9_9CYAN</name>
<protein>
    <recommendedName>
        <fullName evidence="5">DUF3040 domain-containing protein</fullName>
    </recommendedName>
</protein>
<evidence type="ECO:0000313" key="3">
    <source>
        <dbReference type="EMBL" id="MBW4548915.1"/>
    </source>
</evidence>
<evidence type="ECO:0008006" key="5">
    <source>
        <dbReference type="Google" id="ProtNLM"/>
    </source>
</evidence>
<reference evidence="3" key="1">
    <citation type="submission" date="2021-05" db="EMBL/GenBank/DDBJ databases">
        <authorList>
            <person name="Pietrasiak N."/>
            <person name="Ward R."/>
            <person name="Stajich J.E."/>
            <person name="Kurbessoian T."/>
        </authorList>
    </citation>
    <scope>NUCLEOTIDE SEQUENCE</scope>
    <source>
        <strain evidence="3">CPER-KK1</strain>
    </source>
</reference>